<feature type="chain" id="PRO_5047201232" description="OmpA-like domain-containing protein" evidence="2">
    <location>
        <begin position="21"/>
        <end position="151"/>
    </location>
</feature>
<accession>A0ABP7LCE3</accession>
<comment type="caution">
    <text evidence="4">The sequence shown here is derived from an EMBL/GenBank/DDBJ whole genome shotgun (WGS) entry which is preliminary data.</text>
</comment>
<evidence type="ECO:0000313" key="4">
    <source>
        <dbReference type="EMBL" id="GAA3898032.1"/>
    </source>
</evidence>
<reference evidence="5" key="1">
    <citation type="journal article" date="2019" name="Int. J. Syst. Evol. Microbiol.">
        <title>The Global Catalogue of Microorganisms (GCM) 10K type strain sequencing project: providing services to taxonomists for standard genome sequencing and annotation.</title>
        <authorList>
            <consortium name="The Broad Institute Genomics Platform"/>
            <consortium name="The Broad Institute Genome Sequencing Center for Infectious Disease"/>
            <person name="Wu L."/>
            <person name="Ma J."/>
        </authorList>
    </citation>
    <scope>NUCLEOTIDE SEQUENCE [LARGE SCALE GENOMIC DNA]</scope>
    <source>
        <strain evidence="5">JCM 17543</strain>
    </source>
</reference>
<gene>
    <name evidence="4" type="ORF">GCM10022276_16250</name>
</gene>
<keyword evidence="5" id="KW-1185">Reference proteome</keyword>
<organism evidence="4 5">
    <name type="scientific">Sphingomonas limnosediminicola</name>
    <dbReference type="NCBI Taxonomy" id="940133"/>
    <lineage>
        <taxon>Bacteria</taxon>
        <taxon>Pseudomonadati</taxon>
        <taxon>Pseudomonadota</taxon>
        <taxon>Alphaproteobacteria</taxon>
        <taxon>Sphingomonadales</taxon>
        <taxon>Sphingomonadaceae</taxon>
        <taxon>Sphingomonas</taxon>
    </lineage>
</organism>
<dbReference type="InterPro" id="IPR050330">
    <property type="entry name" value="Bact_OuterMem_StrucFunc"/>
</dbReference>
<name>A0ABP7LCE3_9SPHN</name>
<evidence type="ECO:0000313" key="5">
    <source>
        <dbReference type="Proteomes" id="UP001500827"/>
    </source>
</evidence>
<dbReference type="RefSeq" id="WP_344699175.1">
    <property type="nucleotide sequence ID" value="NZ_BAABBM010000001.1"/>
</dbReference>
<dbReference type="PANTHER" id="PTHR30329:SF21">
    <property type="entry name" value="LIPOPROTEIN YIAD-RELATED"/>
    <property type="match status" value="1"/>
</dbReference>
<dbReference type="Pfam" id="PF00691">
    <property type="entry name" value="OmpA"/>
    <property type="match status" value="1"/>
</dbReference>
<keyword evidence="1" id="KW-0472">Membrane</keyword>
<dbReference type="SUPFAM" id="SSF103088">
    <property type="entry name" value="OmpA-like"/>
    <property type="match status" value="1"/>
</dbReference>
<dbReference type="PROSITE" id="PS51123">
    <property type="entry name" value="OMPA_2"/>
    <property type="match status" value="1"/>
</dbReference>
<evidence type="ECO:0000259" key="3">
    <source>
        <dbReference type="PROSITE" id="PS51123"/>
    </source>
</evidence>
<evidence type="ECO:0000256" key="2">
    <source>
        <dbReference type="SAM" id="SignalP"/>
    </source>
</evidence>
<feature type="signal peptide" evidence="2">
    <location>
        <begin position="1"/>
        <end position="20"/>
    </location>
</feature>
<evidence type="ECO:0000256" key="1">
    <source>
        <dbReference type="PROSITE-ProRule" id="PRU00473"/>
    </source>
</evidence>
<dbReference type="Proteomes" id="UP001500827">
    <property type="component" value="Unassembled WGS sequence"/>
</dbReference>
<feature type="domain" description="OmpA-like" evidence="3">
    <location>
        <begin position="47"/>
        <end position="151"/>
    </location>
</feature>
<sequence>MRKEILAATALAFIASAAPAQLPGLSKRGPGYRPEQPLVVGIEAMRADFLAKSGSPNVYFGNDSAQLGAPARATLVEQAAWLRQHPELVVRVEGHGDPGDTRDHALAVGARRAESVREYLVLLGVPAAQLSVTTWGKEQPGPPRTVTVLLR</sequence>
<protein>
    <recommendedName>
        <fullName evidence="3">OmpA-like domain-containing protein</fullName>
    </recommendedName>
</protein>
<dbReference type="PANTHER" id="PTHR30329">
    <property type="entry name" value="STATOR ELEMENT OF FLAGELLAR MOTOR COMPLEX"/>
    <property type="match status" value="1"/>
</dbReference>
<keyword evidence="2" id="KW-0732">Signal</keyword>
<dbReference type="Gene3D" id="3.30.1330.60">
    <property type="entry name" value="OmpA-like domain"/>
    <property type="match status" value="1"/>
</dbReference>
<dbReference type="CDD" id="cd07185">
    <property type="entry name" value="OmpA_C-like"/>
    <property type="match status" value="1"/>
</dbReference>
<dbReference type="EMBL" id="BAABBM010000001">
    <property type="protein sequence ID" value="GAA3898032.1"/>
    <property type="molecule type" value="Genomic_DNA"/>
</dbReference>
<proteinExistence type="predicted"/>
<dbReference type="InterPro" id="IPR036737">
    <property type="entry name" value="OmpA-like_sf"/>
</dbReference>
<dbReference type="InterPro" id="IPR006665">
    <property type="entry name" value="OmpA-like"/>
</dbReference>